<gene>
    <name evidence="1" type="ORF">STAS_32121</name>
</gene>
<evidence type="ECO:0000313" key="1">
    <source>
        <dbReference type="EMBL" id="GER54518.1"/>
    </source>
</evidence>
<dbReference type="Proteomes" id="UP000325081">
    <property type="component" value="Unassembled WGS sequence"/>
</dbReference>
<dbReference type="AlphaFoldDB" id="A0A5A7RAT2"/>
<sequence>MSTLSCKDSNHCGVPLASPSLTALSGIQRTEVVLLVQSGNLILPSSRVNCLTSVDTGDRFFVMTLLDPQARASVYLQYSTFKGVVERCNNNSNPLRFIHQQSR</sequence>
<keyword evidence="2" id="KW-1185">Reference proteome</keyword>
<evidence type="ECO:0000313" key="2">
    <source>
        <dbReference type="Proteomes" id="UP000325081"/>
    </source>
</evidence>
<protein>
    <submittedName>
        <fullName evidence="1">Uncharacterized protein</fullName>
    </submittedName>
</protein>
<name>A0A5A7RAT2_STRAF</name>
<organism evidence="1 2">
    <name type="scientific">Striga asiatica</name>
    <name type="common">Asiatic witchweed</name>
    <name type="synonym">Buchnera asiatica</name>
    <dbReference type="NCBI Taxonomy" id="4170"/>
    <lineage>
        <taxon>Eukaryota</taxon>
        <taxon>Viridiplantae</taxon>
        <taxon>Streptophyta</taxon>
        <taxon>Embryophyta</taxon>
        <taxon>Tracheophyta</taxon>
        <taxon>Spermatophyta</taxon>
        <taxon>Magnoliopsida</taxon>
        <taxon>eudicotyledons</taxon>
        <taxon>Gunneridae</taxon>
        <taxon>Pentapetalae</taxon>
        <taxon>asterids</taxon>
        <taxon>lamiids</taxon>
        <taxon>Lamiales</taxon>
        <taxon>Orobanchaceae</taxon>
        <taxon>Buchnereae</taxon>
        <taxon>Striga</taxon>
    </lineage>
</organism>
<reference evidence="2" key="1">
    <citation type="journal article" date="2019" name="Curr. Biol.">
        <title>Genome Sequence of Striga asiatica Provides Insight into the Evolution of Plant Parasitism.</title>
        <authorList>
            <person name="Yoshida S."/>
            <person name="Kim S."/>
            <person name="Wafula E.K."/>
            <person name="Tanskanen J."/>
            <person name="Kim Y.M."/>
            <person name="Honaas L."/>
            <person name="Yang Z."/>
            <person name="Spallek T."/>
            <person name="Conn C.E."/>
            <person name="Ichihashi Y."/>
            <person name="Cheong K."/>
            <person name="Cui S."/>
            <person name="Der J.P."/>
            <person name="Gundlach H."/>
            <person name="Jiao Y."/>
            <person name="Hori C."/>
            <person name="Ishida J.K."/>
            <person name="Kasahara H."/>
            <person name="Kiba T."/>
            <person name="Kim M.S."/>
            <person name="Koo N."/>
            <person name="Laohavisit A."/>
            <person name="Lee Y.H."/>
            <person name="Lumba S."/>
            <person name="McCourt P."/>
            <person name="Mortimer J.C."/>
            <person name="Mutuku J.M."/>
            <person name="Nomura T."/>
            <person name="Sasaki-Sekimoto Y."/>
            <person name="Seto Y."/>
            <person name="Wang Y."/>
            <person name="Wakatake T."/>
            <person name="Sakakibara H."/>
            <person name="Demura T."/>
            <person name="Yamaguchi S."/>
            <person name="Yoneyama K."/>
            <person name="Manabe R.I."/>
            <person name="Nelson D.C."/>
            <person name="Schulman A.H."/>
            <person name="Timko M.P."/>
            <person name="dePamphilis C.W."/>
            <person name="Choi D."/>
            <person name="Shirasu K."/>
        </authorList>
    </citation>
    <scope>NUCLEOTIDE SEQUENCE [LARGE SCALE GENOMIC DNA]</scope>
    <source>
        <strain evidence="2">cv. UVA1</strain>
    </source>
</reference>
<proteinExistence type="predicted"/>
<comment type="caution">
    <text evidence="1">The sequence shown here is derived from an EMBL/GenBank/DDBJ whole genome shotgun (WGS) entry which is preliminary data.</text>
</comment>
<accession>A0A5A7RAT2</accession>
<dbReference type="EMBL" id="BKCP01011292">
    <property type="protein sequence ID" value="GER54518.1"/>
    <property type="molecule type" value="Genomic_DNA"/>
</dbReference>